<reference evidence="1 2" key="1">
    <citation type="submission" date="2019-12" db="EMBL/GenBank/DDBJ databases">
        <title>The draft genomic sequence of strain Chitinophaga oryziterrae JCM 16595.</title>
        <authorList>
            <person name="Zhang X."/>
        </authorList>
    </citation>
    <scope>NUCLEOTIDE SEQUENCE [LARGE SCALE GENOMIC DNA]</scope>
    <source>
        <strain evidence="1 2">JCM 16595</strain>
    </source>
</reference>
<dbReference type="InterPro" id="IPR023393">
    <property type="entry name" value="START-like_dom_sf"/>
</dbReference>
<evidence type="ECO:0000313" key="1">
    <source>
        <dbReference type="EMBL" id="MVT41707.1"/>
    </source>
</evidence>
<evidence type="ECO:0000313" key="2">
    <source>
        <dbReference type="Proteomes" id="UP000468388"/>
    </source>
</evidence>
<protein>
    <recommendedName>
        <fullName evidence="3">Polyketide cyclase</fullName>
    </recommendedName>
</protein>
<dbReference type="CDD" id="cd07818">
    <property type="entry name" value="SRPBCC_1"/>
    <property type="match status" value="1"/>
</dbReference>
<proteinExistence type="predicted"/>
<dbReference type="Pfam" id="PF10604">
    <property type="entry name" value="Polyketide_cyc2"/>
    <property type="match status" value="1"/>
</dbReference>
<dbReference type="Proteomes" id="UP000468388">
    <property type="component" value="Unassembled WGS sequence"/>
</dbReference>
<dbReference type="Gene3D" id="3.30.530.20">
    <property type="match status" value="1"/>
</dbReference>
<dbReference type="SUPFAM" id="SSF55961">
    <property type="entry name" value="Bet v1-like"/>
    <property type="match status" value="1"/>
</dbReference>
<dbReference type="EMBL" id="WRXO01000003">
    <property type="protein sequence ID" value="MVT41707.1"/>
    <property type="molecule type" value="Genomic_DNA"/>
</dbReference>
<sequence>MQALYMILGALAVLIPGLVVISLFLPTTVKVVRARVVPTTIPAVFQQVNTLRNWEGWSPWHQLDPALQLTYSETESGVGAGFQWESKHRKVRKGHLTITECRLHEYIALDMQFMKQRIVTRCFFRFEPAKRGAGTLVTWGLMAELGLHPGRKLMGLMMDKWIGKDFERGLENLKRRCIRESVNNS</sequence>
<name>A0A6N8J8Z5_9BACT</name>
<organism evidence="1 2">
    <name type="scientific">Chitinophaga oryziterrae</name>
    <dbReference type="NCBI Taxonomy" id="1031224"/>
    <lineage>
        <taxon>Bacteria</taxon>
        <taxon>Pseudomonadati</taxon>
        <taxon>Bacteroidota</taxon>
        <taxon>Chitinophagia</taxon>
        <taxon>Chitinophagales</taxon>
        <taxon>Chitinophagaceae</taxon>
        <taxon>Chitinophaga</taxon>
    </lineage>
</organism>
<dbReference type="RefSeq" id="WP_157300335.1">
    <property type="nucleotide sequence ID" value="NZ_BAAAZB010000006.1"/>
</dbReference>
<accession>A0A6N8J8Z5</accession>
<dbReference type="OrthoDB" id="9807923at2"/>
<comment type="caution">
    <text evidence="1">The sequence shown here is derived from an EMBL/GenBank/DDBJ whole genome shotgun (WGS) entry which is preliminary data.</text>
</comment>
<dbReference type="AlphaFoldDB" id="A0A6N8J8Z5"/>
<evidence type="ECO:0008006" key="3">
    <source>
        <dbReference type="Google" id="ProtNLM"/>
    </source>
</evidence>
<keyword evidence="2" id="KW-1185">Reference proteome</keyword>
<gene>
    <name evidence="1" type="ORF">GO495_14050</name>
</gene>
<dbReference type="InterPro" id="IPR019587">
    <property type="entry name" value="Polyketide_cyclase/dehydratase"/>
</dbReference>